<reference evidence="2" key="1">
    <citation type="submission" date="2017-05" db="EMBL/GenBank/DDBJ databases">
        <title>Physiological properties and genetic analysis related to exopolysaccharide production of fresh-water unicellular cyanobacterium Aphanothece sacrum, Suizenji Nori, that has been cultured as a food source in Japan.</title>
        <authorList>
            <person name="Kanesaki Y."/>
            <person name="Yoshikawa S."/>
            <person name="Ohki K."/>
        </authorList>
    </citation>
    <scope>NUCLEOTIDE SEQUENCE [LARGE SCALE GENOMIC DNA]</scope>
    <source>
        <strain evidence="2">FPU1</strain>
    </source>
</reference>
<sequence length="69" mass="7909">MIIWVNEQIDPCGIIYSCIACYDEKAAKDCHQTWLNNLSQGQKQEGWVARLRTVESWDEVPVNALKLSV</sequence>
<keyword evidence="2" id="KW-1185">Reference proteome</keyword>
<organism evidence="1 2">
    <name type="scientific">Aphanothece sacrum FPU1</name>
    <dbReference type="NCBI Taxonomy" id="1920663"/>
    <lineage>
        <taxon>Bacteria</taxon>
        <taxon>Bacillati</taxon>
        <taxon>Cyanobacteriota</taxon>
        <taxon>Cyanophyceae</taxon>
        <taxon>Oscillatoriophycideae</taxon>
        <taxon>Chroococcales</taxon>
        <taxon>Aphanothecaceae</taxon>
        <taxon>Aphanothece</taxon>
    </lineage>
</organism>
<dbReference type="RefSeq" id="WP_124974925.1">
    <property type="nucleotide sequence ID" value="NZ_BDQK01000013.1"/>
</dbReference>
<dbReference type="AlphaFoldDB" id="A0A401II43"/>
<gene>
    <name evidence="1" type="ORF">AsFPU1_2394</name>
</gene>
<evidence type="ECO:0000313" key="1">
    <source>
        <dbReference type="EMBL" id="GBF80985.1"/>
    </source>
</evidence>
<evidence type="ECO:0008006" key="3">
    <source>
        <dbReference type="Google" id="ProtNLM"/>
    </source>
</evidence>
<protein>
    <recommendedName>
        <fullName evidence="3">Glycogen debranching protein</fullName>
    </recommendedName>
</protein>
<evidence type="ECO:0000313" key="2">
    <source>
        <dbReference type="Proteomes" id="UP000287247"/>
    </source>
</evidence>
<proteinExistence type="predicted"/>
<comment type="caution">
    <text evidence="1">The sequence shown here is derived from an EMBL/GenBank/DDBJ whole genome shotgun (WGS) entry which is preliminary data.</text>
</comment>
<dbReference type="EMBL" id="BDQK01000013">
    <property type="protein sequence ID" value="GBF80985.1"/>
    <property type="molecule type" value="Genomic_DNA"/>
</dbReference>
<accession>A0A401II43</accession>
<dbReference type="Proteomes" id="UP000287247">
    <property type="component" value="Unassembled WGS sequence"/>
</dbReference>
<name>A0A401II43_APHSA</name>
<dbReference type="OrthoDB" id="532085at2"/>